<proteinExistence type="predicted"/>
<keyword evidence="2" id="KW-1185">Reference proteome</keyword>
<reference evidence="1 2" key="1">
    <citation type="submission" date="2024-02" db="EMBL/GenBank/DDBJ databases">
        <title>Rhodopirellula caenicola NBRC 110016.</title>
        <authorList>
            <person name="Ichikawa N."/>
            <person name="Katano-Makiyama Y."/>
            <person name="Hidaka K."/>
        </authorList>
    </citation>
    <scope>NUCLEOTIDE SEQUENCE [LARGE SCALE GENOMIC DNA]</scope>
    <source>
        <strain evidence="1 2">NBRC 110016</strain>
    </source>
</reference>
<evidence type="ECO:0000313" key="1">
    <source>
        <dbReference type="EMBL" id="GAA5510036.1"/>
    </source>
</evidence>
<dbReference type="EMBL" id="BAABRO010000018">
    <property type="protein sequence ID" value="GAA5510036.1"/>
    <property type="molecule type" value="Genomic_DNA"/>
</dbReference>
<dbReference type="Proteomes" id="UP001416858">
    <property type="component" value="Unassembled WGS sequence"/>
</dbReference>
<sequence length="30" mass="3053">MSTCLIAGVTDNLGLAASEKSLVMGMPRDA</sequence>
<gene>
    <name evidence="1" type="ORF">Rcae01_05542</name>
</gene>
<evidence type="ECO:0000313" key="2">
    <source>
        <dbReference type="Proteomes" id="UP001416858"/>
    </source>
</evidence>
<organism evidence="1 2">
    <name type="scientific">Novipirellula caenicola</name>
    <dbReference type="NCBI Taxonomy" id="1536901"/>
    <lineage>
        <taxon>Bacteria</taxon>
        <taxon>Pseudomonadati</taxon>
        <taxon>Planctomycetota</taxon>
        <taxon>Planctomycetia</taxon>
        <taxon>Pirellulales</taxon>
        <taxon>Pirellulaceae</taxon>
        <taxon>Novipirellula</taxon>
    </lineage>
</organism>
<accession>A0ABP9VZ95</accession>
<name>A0ABP9VZ95_9BACT</name>
<protein>
    <submittedName>
        <fullName evidence="1">Uncharacterized protein</fullName>
    </submittedName>
</protein>
<comment type="caution">
    <text evidence="1">The sequence shown here is derived from an EMBL/GenBank/DDBJ whole genome shotgun (WGS) entry which is preliminary data.</text>
</comment>